<organism evidence="1 2">
    <name type="scientific">Paenibacillus lutimineralis</name>
    <dbReference type="NCBI Taxonomy" id="2707005"/>
    <lineage>
        <taxon>Bacteria</taxon>
        <taxon>Bacillati</taxon>
        <taxon>Bacillota</taxon>
        <taxon>Bacilli</taxon>
        <taxon>Bacillales</taxon>
        <taxon>Paenibacillaceae</taxon>
        <taxon>Paenibacillus</taxon>
    </lineage>
</organism>
<dbReference type="EMBL" id="CP034346">
    <property type="protein sequence ID" value="AZS18308.1"/>
    <property type="molecule type" value="Genomic_DNA"/>
</dbReference>
<sequence length="14" mass="1585">MNVGGHNKIKMAER</sequence>
<dbReference type="KEGG" id="plut:EI981_15095"/>
<protein>
    <submittedName>
        <fullName evidence="1">Uncharacterized protein</fullName>
    </submittedName>
</protein>
<evidence type="ECO:0000313" key="2">
    <source>
        <dbReference type="Proteomes" id="UP000270678"/>
    </source>
</evidence>
<evidence type="ECO:0000313" key="1">
    <source>
        <dbReference type="EMBL" id="AZS18308.1"/>
    </source>
</evidence>
<dbReference type="Proteomes" id="UP000270678">
    <property type="component" value="Chromosome"/>
</dbReference>
<keyword evidence="2" id="KW-1185">Reference proteome</keyword>
<reference evidence="2" key="1">
    <citation type="submission" date="2018-12" db="EMBL/GenBank/DDBJ databases">
        <title>Complete genome sequence of Paenibacillus sp. MBLB1234.</title>
        <authorList>
            <person name="Nam Y.-D."/>
            <person name="Kang J."/>
            <person name="Chung W.-H."/>
            <person name="Park Y.S."/>
        </authorList>
    </citation>
    <scope>NUCLEOTIDE SEQUENCE [LARGE SCALE GENOMIC DNA]</scope>
    <source>
        <strain evidence="2">MBLB1234</strain>
    </source>
</reference>
<gene>
    <name evidence="1" type="ORF">EI981_15095</name>
</gene>
<proteinExistence type="predicted"/>
<name>A0A3Q9IHR0_9BACL</name>
<accession>A0A3Q9IHR0</accession>